<accession>A0A8S5P1W0</accession>
<evidence type="ECO:0000313" key="1">
    <source>
        <dbReference type="EMBL" id="DAE00212.1"/>
    </source>
</evidence>
<proteinExistence type="predicted"/>
<name>A0A8S5P1W0_9CAUD</name>
<dbReference type="InterPro" id="IPR027417">
    <property type="entry name" value="P-loop_NTPase"/>
</dbReference>
<protein>
    <submittedName>
        <fullName evidence="1">Large terminase</fullName>
    </submittedName>
</protein>
<dbReference type="Gene3D" id="3.40.50.300">
    <property type="entry name" value="P-loop containing nucleotide triphosphate hydrolases"/>
    <property type="match status" value="1"/>
</dbReference>
<reference evidence="1" key="1">
    <citation type="journal article" date="2021" name="Proc. Natl. Acad. Sci. U.S.A.">
        <title>A Catalog of Tens of Thousands of Viruses from Human Metagenomes Reveals Hidden Associations with Chronic Diseases.</title>
        <authorList>
            <person name="Tisza M.J."/>
            <person name="Buck C.B."/>
        </authorList>
    </citation>
    <scope>NUCLEOTIDE SEQUENCE</scope>
    <source>
        <strain evidence="1">CtLnO19</strain>
    </source>
</reference>
<sequence>MILFLEDWSRYPEAIVDTKTVNQSFIDLAHVYKKMGIKNHYFHLALHDRTLQGVDPFAPDLDYNTIARVVRECVVNPWYYFREIVSKDLGSSRQYFQASRANIGLYWSYFNNCMFYLLMPRQQGKTYGVMGLVSWILTFLEGHKSGLLTKDSILRDDSIRKLRDIIAETPYYINPLTKKDSNTTENVSVQSRNNFFYTAVAQAAIEAAEKTFRGLSLGPILVIDEVSFIKNLRASLSSASATMTTAGPACRARGIPSTIIYTTTAGKKDTPHGALAYEIFNEFAPYDEHYFDCQNQAELEATVRKNSNPTSPLLKDTGIYGMSISFSYKQLGKDDAWLAEQATRSHGEDFLRDYLNVWTSGTETSPFNSKQAQMMRMSEREPKAHDASGYVHVKWYYTAHEIDKIMNEKPVVIGIDSSNMVNNDNSCLVFVDATNLEIIGTASVNRVNLYKFSQWLSEFMVKYRKVMIIPENRSSAQGIIDYLIETLPAHGIDPFRRIFNTIVQEKSSDPRKFQLMDSHPNRMNIANQHRNTFGYTTSGYGKYSRDNLYNETLFRAIDISADKLKDNQLINELLSLVIVNGRIDHPKGGHDDMVIAWLLACWFIFNGRETGYYDINRGRFLSEVAFAGEVLDAKTILKKREQDSLKESITALYNEMSNTDNYFEFAKLEKEIRYLESKLSIENREQMSISGMIDDLKEGKKLTTLRKQPNMVNDIIEGLADVNTDSLGLNPYNNRDVSRFENLLTGTGNSRGLDLDYWLS</sequence>
<dbReference type="Gene3D" id="3.30.420.240">
    <property type="match status" value="1"/>
</dbReference>
<dbReference type="EMBL" id="BK015301">
    <property type="protein sequence ID" value="DAE00212.1"/>
    <property type="molecule type" value="Genomic_DNA"/>
</dbReference>
<organism evidence="1">
    <name type="scientific">Myoviridae sp. ctLnO19</name>
    <dbReference type="NCBI Taxonomy" id="2825085"/>
    <lineage>
        <taxon>Viruses</taxon>
        <taxon>Duplodnaviria</taxon>
        <taxon>Heunggongvirae</taxon>
        <taxon>Uroviricota</taxon>
        <taxon>Caudoviricetes</taxon>
    </lineage>
</organism>